<comment type="caution">
    <text evidence="3">The sequence shown here is derived from an EMBL/GenBank/DDBJ whole genome shotgun (WGS) entry which is preliminary data.</text>
</comment>
<dbReference type="InterPro" id="IPR000582">
    <property type="entry name" value="Acyl-CoA-binding_protein"/>
</dbReference>
<dbReference type="Gene3D" id="1.20.80.10">
    <property type="match status" value="1"/>
</dbReference>
<evidence type="ECO:0000259" key="2">
    <source>
        <dbReference type="PROSITE" id="PS51228"/>
    </source>
</evidence>
<organism evidence="3 4">
    <name type="scientific">Xenotaenia resolanae</name>
    <dbReference type="NCBI Taxonomy" id="208358"/>
    <lineage>
        <taxon>Eukaryota</taxon>
        <taxon>Metazoa</taxon>
        <taxon>Chordata</taxon>
        <taxon>Craniata</taxon>
        <taxon>Vertebrata</taxon>
        <taxon>Euteleostomi</taxon>
        <taxon>Actinopterygii</taxon>
        <taxon>Neopterygii</taxon>
        <taxon>Teleostei</taxon>
        <taxon>Neoteleostei</taxon>
        <taxon>Acanthomorphata</taxon>
        <taxon>Ovalentaria</taxon>
        <taxon>Atherinomorphae</taxon>
        <taxon>Cyprinodontiformes</taxon>
        <taxon>Goodeidae</taxon>
        <taxon>Xenotaenia</taxon>
    </lineage>
</organism>
<gene>
    <name evidence="3" type="ORF">XENORESO_015744</name>
</gene>
<dbReference type="EMBL" id="JAHRIM010055163">
    <property type="protein sequence ID" value="MEQ2270126.1"/>
    <property type="molecule type" value="Genomic_DNA"/>
</dbReference>
<dbReference type="Proteomes" id="UP001444071">
    <property type="component" value="Unassembled WGS sequence"/>
</dbReference>
<proteinExistence type="predicted"/>
<feature type="compositionally biased region" description="Acidic residues" evidence="1">
    <location>
        <begin position="12"/>
        <end position="21"/>
    </location>
</feature>
<dbReference type="InterPro" id="IPR035984">
    <property type="entry name" value="Acyl-CoA-binding_sf"/>
</dbReference>
<keyword evidence="4" id="KW-1185">Reference proteome</keyword>
<feature type="domain" description="ACB" evidence="2">
    <location>
        <begin position="201"/>
        <end position="249"/>
    </location>
</feature>
<feature type="region of interest" description="Disordered" evidence="1">
    <location>
        <begin position="1"/>
        <end position="21"/>
    </location>
</feature>
<dbReference type="PROSITE" id="PS51228">
    <property type="entry name" value="ACB_2"/>
    <property type="match status" value="1"/>
</dbReference>
<reference evidence="3 4" key="1">
    <citation type="submission" date="2021-06" db="EMBL/GenBank/DDBJ databases">
        <authorList>
            <person name="Palmer J.M."/>
        </authorList>
    </citation>
    <scope>NUCLEOTIDE SEQUENCE [LARGE SCALE GENOMIC DNA]</scope>
    <source>
        <strain evidence="3 4">XR_2019</strain>
        <tissue evidence="3">Muscle</tissue>
    </source>
</reference>
<dbReference type="InterPro" id="IPR014352">
    <property type="entry name" value="FERM/acyl-CoA-bd_prot_sf"/>
</dbReference>
<sequence length="249" mass="27079">MFQTNQLKGSEELPDPPSDDLCMDLDHRAAPPLPPCVYVRMVGSAGSSVLTQHSGVTTLSQNCNTHNAQQQAALSEGTADISFFITEHFKFNKVWLETGMLTRNRAGSVFLSSKSSGITDVPIRAAWWSSREVLWFNPGFSHSINVMLGGHSEPLHHLPPTASGTQCINNETATTIGQSLLRSSVPSLTFHTTASPLMGSTVEDFEQAKSKLSSLNKDPGNEVKLKIYALFKQVRTSRCSAGDVMSLQL</sequence>
<evidence type="ECO:0000256" key="1">
    <source>
        <dbReference type="SAM" id="MobiDB-lite"/>
    </source>
</evidence>
<protein>
    <recommendedName>
        <fullName evidence="2">ACB domain-containing protein</fullName>
    </recommendedName>
</protein>
<name>A0ABV0WNA9_9TELE</name>
<evidence type="ECO:0000313" key="4">
    <source>
        <dbReference type="Proteomes" id="UP001444071"/>
    </source>
</evidence>
<evidence type="ECO:0000313" key="3">
    <source>
        <dbReference type="EMBL" id="MEQ2270126.1"/>
    </source>
</evidence>
<accession>A0ABV0WNA9</accession>
<dbReference type="SUPFAM" id="SSF47027">
    <property type="entry name" value="Acyl-CoA binding protein"/>
    <property type="match status" value="1"/>
</dbReference>